<evidence type="ECO:0000256" key="1">
    <source>
        <dbReference type="ARBA" id="ARBA00009684"/>
    </source>
</evidence>
<evidence type="ECO:0000256" key="6">
    <source>
        <dbReference type="ARBA" id="ARBA00022777"/>
    </source>
</evidence>
<comment type="similarity">
    <text evidence="1 9">Belongs to the GHMP kinase family. IspE subfamily.</text>
</comment>
<dbReference type="EMBL" id="FQVM01000012">
    <property type="protein sequence ID" value="SHE80894.1"/>
    <property type="molecule type" value="Genomic_DNA"/>
</dbReference>
<keyword evidence="7 9" id="KW-0067">ATP-binding</keyword>
<keyword evidence="4 9" id="KW-0808">Transferase</keyword>
<dbReference type="PANTHER" id="PTHR43527:SF2">
    <property type="entry name" value="4-DIPHOSPHOCYTIDYL-2-C-METHYL-D-ERYTHRITOL KINASE, CHLOROPLASTIC"/>
    <property type="match status" value="1"/>
</dbReference>
<feature type="binding site" evidence="9">
    <location>
        <begin position="93"/>
        <end position="103"/>
    </location>
    <ligand>
        <name>ATP</name>
        <dbReference type="ChEBI" id="CHEBI:30616"/>
    </ligand>
</feature>
<evidence type="ECO:0000256" key="2">
    <source>
        <dbReference type="ARBA" id="ARBA00012052"/>
    </source>
</evidence>
<dbReference type="SUPFAM" id="SSF55060">
    <property type="entry name" value="GHMP Kinase, C-terminal domain"/>
    <property type="match status" value="1"/>
</dbReference>
<dbReference type="InterPro" id="IPR020568">
    <property type="entry name" value="Ribosomal_Su5_D2-typ_SF"/>
</dbReference>
<protein>
    <recommendedName>
        <fullName evidence="3 9">4-diphosphocytidyl-2-C-methyl-D-erythritol kinase</fullName>
        <shortName evidence="9">CMK</shortName>
        <ecNumber evidence="2 9">2.7.1.148</ecNumber>
    </recommendedName>
    <alternativeName>
        <fullName evidence="8 9">4-(cytidine-5'-diphospho)-2-C-methyl-D-erythritol kinase</fullName>
    </alternativeName>
</protein>
<accession>A0A1M4WI53</accession>
<keyword evidence="9" id="KW-0414">Isoprene biosynthesis</keyword>
<organism evidence="12 13">
    <name type="scientific">Clostridium fallax</name>
    <dbReference type="NCBI Taxonomy" id="1533"/>
    <lineage>
        <taxon>Bacteria</taxon>
        <taxon>Bacillati</taxon>
        <taxon>Bacillota</taxon>
        <taxon>Clostridia</taxon>
        <taxon>Eubacteriales</taxon>
        <taxon>Clostridiaceae</taxon>
        <taxon>Clostridium</taxon>
    </lineage>
</organism>
<dbReference type="HAMAP" id="MF_00061">
    <property type="entry name" value="IspE"/>
    <property type="match status" value="1"/>
</dbReference>
<dbReference type="SUPFAM" id="SSF54211">
    <property type="entry name" value="Ribosomal protein S5 domain 2-like"/>
    <property type="match status" value="1"/>
</dbReference>
<dbReference type="PIRSF" id="PIRSF010376">
    <property type="entry name" value="IspE"/>
    <property type="match status" value="1"/>
</dbReference>
<dbReference type="Gene3D" id="3.30.70.890">
    <property type="entry name" value="GHMP kinase, C-terminal domain"/>
    <property type="match status" value="1"/>
</dbReference>
<dbReference type="PANTHER" id="PTHR43527">
    <property type="entry name" value="4-DIPHOSPHOCYTIDYL-2-C-METHYL-D-ERYTHRITOL KINASE, CHLOROPLASTIC"/>
    <property type="match status" value="1"/>
</dbReference>
<dbReference type="Pfam" id="PF00288">
    <property type="entry name" value="GHMP_kinases_N"/>
    <property type="match status" value="1"/>
</dbReference>
<evidence type="ECO:0000256" key="3">
    <source>
        <dbReference type="ARBA" id="ARBA00017473"/>
    </source>
</evidence>
<evidence type="ECO:0000259" key="11">
    <source>
        <dbReference type="Pfam" id="PF08544"/>
    </source>
</evidence>
<dbReference type="InterPro" id="IPR006204">
    <property type="entry name" value="GHMP_kinase_N_dom"/>
</dbReference>
<name>A0A1M4WI53_9CLOT</name>
<sequence length="282" mass="31764">MRIKAYGKINIALDVIGKRKEDGYHLLKMIMQTIDLYDSLDIKPIREDKIIIKCNKPYVPTDERNLAYKAAKLFKETYNINKGVFINIEKNIPMSAGLAGGSTDAAAVLKGMNKIFDMNIDEHKLMELGVKIGADVPYCIKGGTALCEGIGEVITPLKSFKDNIVVLVKPPFGVSTKEVYGDLDLNKVFKHVEVEKIIDYIDKDDLKGVCENMKNILENVTLRNYPTIRGIKKNMWINGSVGVMMSGSGPTVFAFFEDMVKAQRCYDNMKKKYKDVFITRTI</sequence>
<evidence type="ECO:0000259" key="10">
    <source>
        <dbReference type="Pfam" id="PF00288"/>
    </source>
</evidence>
<dbReference type="UniPathway" id="UPA00056">
    <property type="reaction ID" value="UER00094"/>
</dbReference>
<comment type="pathway">
    <text evidence="9">Isoprenoid biosynthesis; isopentenyl diphosphate biosynthesis via DXP pathway; isopentenyl diphosphate from 1-deoxy-D-xylulose 5-phosphate: step 3/6.</text>
</comment>
<feature type="domain" description="GHMP kinase N-terminal" evidence="10">
    <location>
        <begin position="65"/>
        <end position="143"/>
    </location>
</feature>
<evidence type="ECO:0000256" key="5">
    <source>
        <dbReference type="ARBA" id="ARBA00022741"/>
    </source>
</evidence>
<feature type="active site" evidence="9">
    <location>
        <position position="8"/>
    </location>
</feature>
<dbReference type="AlphaFoldDB" id="A0A1M4WI53"/>
<feature type="active site" evidence="9">
    <location>
        <position position="135"/>
    </location>
</feature>
<dbReference type="InterPro" id="IPR013750">
    <property type="entry name" value="GHMP_kinase_C_dom"/>
</dbReference>
<dbReference type="GO" id="GO:0016114">
    <property type="term" value="P:terpenoid biosynthetic process"/>
    <property type="evidence" value="ECO:0007669"/>
    <property type="project" value="UniProtKB-UniRule"/>
</dbReference>
<dbReference type="InterPro" id="IPR014721">
    <property type="entry name" value="Ribsml_uS5_D2-typ_fold_subgr"/>
</dbReference>
<dbReference type="GO" id="GO:0005524">
    <property type="term" value="F:ATP binding"/>
    <property type="evidence" value="ECO:0007669"/>
    <property type="project" value="UniProtKB-UniRule"/>
</dbReference>
<dbReference type="NCBIfam" id="TIGR00154">
    <property type="entry name" value="ispE"/>
    <property type="match status" value="1"/>
</dbReference>
<keyword evidence="6 9" id="KW-0418">Kinase</keyword>
<evidence type="ECO:0000313" key="13">
    <source>
        <dbReference type="Proteomes" id="UP000184035"/>
    </source>
</evidence>
<evidence type="ECO:0000256" key="7">
    <source>
        <dbReference type="ARBA" id="ARBA00022840"/>
    </source>
</evidence>
<dbReference type="Proteomes" id="UP000184035">
    <property type="component" value="Unassembled WGS sequence"/>
</dbReference>
<reference evidence="12 13" key="1">
    <citation type="submission" date="2016-11" db="EMBL/GenBank/DDBJ databases">
        <authorList>
            <person name="Jaros S."/>
            <person name="Januszkiewicz K."/>
            <person name="Wedrychowicz H."/>
        </authorList>
    </citation>
    <scope>NUCLEOTIDE SEQUENCE [LARGE SCALE GENOMIC DNA]</scope>
    <source>
        <strain evidence="12 13">DSM 2631</strain>
    </source>
</reference>
<evidence type="ECO:0000313" key="12">
    <source>
        <dbReference type="EMBL" id="SHE80894.1"/>
    </source>
</evidence>
<dbReference type="STRING" id="1533.SAMN05443638_11254"/>
<evidence type="ECO:0000256" key="8">
    <source>
        <dbReference type="ARBA" id="ARBA00032554"/>
    </source>
</evidence>
<feature type="domain" description="GHMP kinase C-terminal" evidence="11">
    <location>
        <begin position="198"/>
        <end position="274"/>
    </location>
</feature>
<proteinExistence type="inferred from homology"/>
<dbReference type="InterPro" id="IPR036554">
    <property type="entry name" value="GHMP_kinase_C_sf"/>
</dbReference>
<gene>
    <name evidence="9" type="primary">ispE</name>
    <name evidence="12" type="ORF">SAMN05443638_11254</name>
</gene>
<comment type="catalytic activity">
    <reaction evidence="9">
        <text>4-CDP-2-C-methyl-D-erythritol + ATP = 4-CDP-2-C-methyl-D-erythritol 2-phosphate + ADP + H(+)</text>
        <dbReference type="Rhea" id="RHEA:18437"/>
        <dbReference type="ChEBI" id="CHEBI:15378"/>
        <dbReference type="ChEBI" id="CHEBI:30616"/>
        <dbReference type="ChEBI" id="CHEBI:57823"/>
        <dbReference type="ChEBI" id="CHEBI:57919"/>
        <dbReference type="ChEBI" id="CHEBI:456216"/>
        <dbReference type="EC" id="2.7.1.148"/>
    </reaction>
</comment>
<dbReference type="FunFam" id="3.30.230.10:FF:000029">
    <property type="entry name" value="4-diphosphocytidyl-2-C-methyl-D-erythritol kinase"/>
    <property type="match status" value="1"/>
</dbReference>
<dbReference type="Gene3D" id="3.30.230.10">
    <property type="match status" value="1"/>
</dbReference>
<evidence type="ECO:0000256" key="9">
    <source>
        <dbReference type="HAMAP-Rule" id="MF_00061"/>
    </source>
</evidence>
<keyword evidence="13" id="KW-1185">Reference proteome</keyword>
<dbReference type="EC" id="2.7.1.148" evidence="2 9"/>
<keyword evidence="5 9" id="KW-0547">Nucleotide-binding</keyword>
<dbReference type="GO" id="GO:0019288">
    <property type="term" value="P:isopentenyl diphosphate biosynthetic process, methylerythritol 4-phosphate pathway"/>
    <property type="evidence" value="ECO:0007669"/>
    <property type="project" value="UniProtKB-UniRule"/>
</dbReference>
<dbReference type="InterPro" id="IPR004424">
    <property type="entry name" value="IspE"/>
</dbReference>
<dbReference type="OrthoDB" id="9809438at2"/>
<dbReference type="Pfam" id="PF08544">
    <property type="entry name" value="GHMP_kinases_C"/>
    <property type="match status" value="1"/>
</dbReference>
<evidence type="ECO:0000256" key="4">
    <source>
        <dbReference type="ARBA" id="ARBA00022679"/>
    </source>
</evidence>
<dbReference type="GO" id="GO:0050515">
    <property type="term" value="F:4-(cytidine 5'-diphospho)-2-C-methyl-D-erythritol kinase activity"/>
    <property type="evidence" value="ECO:0007669"/>
    <property type="project" value="UniProtKB-UniRule"/>
</dbReference>
<comment type="function">
    <text evidence="9">Catalyzes the phosphorylation of the position 2 hydroxy group of 4-diphosphocytidyl-2C-methyl-D-erythritol.</text>
</comment>
<dbReference type="RefSeq" id="WP_072895771.1">
    <property type="nucleotide sequence ID" value="NZ_FQVM01000012.1"/>
</dbReference>